<reference evidence="1 2" key="1">
    <citation type="submission" date="2021-06" db="EMBL/GenBank/DDBJ databases">
        <title>Caerostris extrusa draft genome.</title>
        <authorList>
            <person name="Kono N."/>
            <person name="Arakawa K."/>
        </authorList>
    </citation>
    <scope>NUCLEOTIDE SEQUENCE [LARGE SCALE GENOMIC DNA]</scope>
</reference>
<name>A0AAV4SCC6_CAEEX</name>
<evidence type="ECO:0000313" key="2">
    <source>
        <dbReference type="Proteomes" id="UP001054945"/>
    </source>
</evidence>
<dbReference type="AlphaFoldDB" id="A0AAV4SCC6"/>
<sequence>MSTSSALTVAERSVSHCKATVPRLVIKLSPETLQDWSYFGRCVIHFDREVSNRLSHFGIGRDHFGLLVTYNFRIMCRRTVPLCTVNLVEERAYNDVQPIDSF</sequence>
<dbReference type="Proteomes" id="UP001054945">
    <property type="component" value="Unassembled WGS sequence"/>
</dbReference>
<gene>
    <name evidence="1" type="ORF">CEXT_417351</name>
</gene>
<evidence type="ECO:0000313" key="1">
    <source>
        <dbReference type="EMBL" id="GIY30826.1"/>
    </source>
</evidence>
<dbReference type="EMBL" id="BPLR01009281">
    <property type="protein sequence ID" value="GIY30826.1"/>
    <property type="molecule type" value="Genomic_DNA"/>
</dbReference>
<keyword evidence="2" id="KW-1185">Reference proteome</keyword>
<proteinExistence type="predicted"/>
<protein>
    <submittedName>
        <fullName evidence="1">Uncharacterized protein</fullName>
    </submittedName>
</protein>
<comment type="caution">
    <text evidence="1">The sequence shown here is derived from an EMBL/GenBank/DDBJ whole genome shotgun (WGS) entry which is preliminary data.</text>
</comment>
<organism evidence="1 2">
    <name type="scientific">Caerostris extrusa</name>
    <name type="common">Bark spider</name>
    <name type="synonym">Caerostris bankana</name>
    <dbReference type="NCBI Taxonomy" id="172846"/>
    <lineage>
        <taxon>Eukaryota</taxon>
        <taxon>Metazoa</taxon>
        <taxon>Ecdysozoa</taxon>
        <taxon>Arthropoda</taxon>
        <taxon>Chelicerata</taxon>
        <taxon>Arachnida</taxon>
        <taxon>Araneae</taxon>
        <taxon>Araneomorphae</taxon>
        <taxon>Entelegynae</taxon>
        <taxon>Araneoidea</taxon>
        <taxon>Araneidae</taxon>
        <taxon>Caerostris</taxon>
    </lineage>
</organism>
<accession>A0AAV4SCC6</accession>